<organism evidence="3 4">
    <name type="scientific">Holospora undulata HU1</name>
    <dbReference type="NCBI Taxonomy" id="1321371"/>
    <lineage>
        <taxon>Bacteria</taxon>
        <taxon>Pseudomonadati</taxon>
        <taxon>Pseudomonadota</taxon>
        <taxon>Alphaproteobacteria</taxon>
        <taxon>Holosporales</taxon>
        <taxon>Holosporaceae</taxon>
        <taxon>Holospora</taxon>
    </lineage>
</organism>
<dbReference type="InterPro" id="IPR017870">
    <property type="entry name" value="FeS_cluster_insertion_CS"/>
</dbReference>
<name>A0A061JGX2_9PROT</name>
<reference evidence="3 4" key="1">
    <citation type="journal article" date="2013" name="Genome Announc.">
        <title>Draft Genome Sequence of Holospora undulata Strain HU1, a Micronucleus-Specific Symbiont of the Ciliate Paramecium caudatum.</title>
        <authorList>
            <person name="Dohra H."/>
            <person name="Suzuki H."/>
            <person name="Suzuki T."/>
            <person name="Tanaka K."/>
            <person name="Fujishima M."/>
        </authorList>
    </citation>
    <scope>NUCLEOTIDE SEQUENCE [LARGE SCALE GENOMIC DNA]</scope>
    <source>
        <strain evidence="3 4">HU1</strain>
    </source>
</reference>
<dbReference type="GO" id="GO:0005737">
    <property type="term" value="C:cytoplasm"/>
    <property type="evidence" value="ECO:0007669"/>
    <property type="project" value="TreeGrafter"/>
</dbReference>
<dbReference type="GO" id="GO:0016226">
    <property type="term" value="P:iron-sulfur cluster assembly"/>
    <property type="evidence" value="ECO:0007669"/>
    <property type="project" value="InterPro"/>
</dbReference>
<dbReference type="PANTHER" id="PTHR10072:SF41">
    <property type="entry name" value="IRON-SULFUR CLUSTER ASSEMBLY 1 HOMOLOG, MITOCHONDRIAL"/>
    <property type="match status" value="1"/>
</dbReference>
<protein>
    <submittedName>
        <fullName evidence="3">Iron-sulfur assembly protein 1</fullName>
    </submittedName>
</protein>
<dbReference type="PROSITE" id="PS01152">
    <property type="entry name" value="HESB"/>
    <property type="match status" value="1"/>
</dbReference>
<dbReference type="PANTHER" id="PTHR10072">
    <property type="entry name" value="IRON-SULFUR CLUSTER ASSEMBLY PROTEIN"/>
    <property type="match status" value="1"/>
</dbReference>
<sequence>MKDKNNQDILTVTAKAEASLRAIIQKHNGASVRLSLKRKGCAALSYMMSCVTDPCDLDVQVKVSGDVTLYIQSNALMFIIGLTMDYVEDGVRSGFVFHNPKEKGRCGCGSSFYV</sequence>
<evidence type="ECO:0000313" key="4">
    <source>
        <dbReference type="Proteomes" id="UP000026922"/>
    </source>
</evidence>
<dbReference type="GO" id="GO:0051537">
    <property type="term" value="F:2 iron, 2 sulfur cluster binding"/>
    <property type="evidence" value="ECO:0007669"/>
    <property type="project" value="UniProtKB-ARBA"/>
</dbReference>
<comment type="similarity">
    <text evidence="1">Belongs to the HesB/IscA family.</text>
</comment>
<accession>A0A061JGX2</accession>
<dbReference type="InterPro" id="IPR016092">
    <property type="entry name" value="ATAP"/>
</dbReference>
<dbReference type="EMBL" id="ARPM03000188">
    <property type="protein sequence ID" value="ETZ04512.1"/>
    <property type="molecule type" value="Genomic_DNA"/>
</dbReference>
<evidence type="ECO:0000256" key="1">
    <source>
        <dbReference type="ARBA" id="ARBA00006718"/>
    </source>
</evidence>
<proteinExistence type="inferred from homology"/>
<dbReference type="InterPro" id="IPR050322">
    <property type="entry name" value="Fe-S_cluster_asmbl/transfer"/>
</dbReference>
<comment type="caution">
    <text evidence="3">The sequence shown here is derived from an EMBL/GenBank/DDBJ whole genome shotgun (WGS) entry which is preliminary data.</text>
</comment>
<dbReference type="InterPro" id="IPR000361">
    <property type="entry name" value="ATAP_core_dom"/>
</dbReference>
<dbReference type="Pfam" id="PF01521">
    <property type="entry name" value="Fe-S_biosyn"/>
    <property type="match status" value="1"/>
</dbReference>
<evidence type="ECO:0000259" key="2">
    <source>
        <dbReference type="Pfam" id="PF01521"/>
    </source>
</evidence>
<evidence type="ECO:0000313" key="3">
    <source>
        <dbReference type="EMBL" id="ETZ04512.1"/>
    </source>
</evidence>
<dbReference type="NCBIfam" id="TIGR00049">
    <property type="entry name" value="iron-sulfur cluster assembly accessory protein"/>
    <property type="match status" value="1"/>
</dbReference>
<gene>
    <name evidence="3" type="ORF">K737_301082</name>
</gene>
<dbReference type="SUPFAM" id="SSF89360">
    <property type="entry name" value="HesB-like domain"/>
    <property type="match status" value="1"/>
</dbReference>
<feature type="domain" description="Core" evidence="2">
    <location>
        <begin position="10"/>
        <end position="109"/>
    </location>
</feature>
<dbReference type="RefSeq" id="WP_006294679.1">
    <property type="nucleotide sequence ID" value="NZ_ARPM03000188.1"/>
</dbReference>
<dbReference type="Proteomes" id="UP000026922">
    <property type="component" value="Unassembled WGS sequence"/>
</dbReference>
<dbReference type="InterPro" id="IPR035903">
    <property type="entry name" value="HesB-like_dom_sf"/>
</dbReference>
<dbReference type="AlphaFoldDB" id="A0A061JGX2"/>
<dbReference type="Gene3D" id="2.60.300.12">
    <property type="entry name" value="HesB-like domain"/>
    <property type="match status" value="1"/>
</dbReference>
<keyword evidence="4" id="KW-1185">Reference proteome</keyword>